<dbReference type="AlphaFoldDB" id="A0A926F891"/>
<proteinExistence type="predicted"/>
<comment type="caution">
    <text evidence="2">The sequence shown here is derived from an EMBL/GenBank/DDBJ whole genome shotgun (WGS) entry which is preliminary data.</text>
</comment>
<protein>
    <submittedName>
        <fullName evidence="2">Leucine-rich repeat protein</fullName>
    </submittedName>
</protein>
<feature type="chain" id="PRO_5037181062" evidence="1">
    <location>
        <begin position="20"/>
        <end position="452"/>
    </location>
</feature>
<dbReference type="EMBL" id="JACRTF010000001">
    <property type="protein sequence ID" value="MBC8593650.1"/>
    <property type="molecule type" value="Genomic_DNA"/>
</dbReference>
<dbReference type="Proteomes" id="UP000651085">
    <property type="component" value="Unassembled WGS sequence"/>
</dbReference>
<feature type="signal peptide" evidence="1">
    <location>
        <begin position="1"/>
        <end position="19"/>
    </location>
</feature>
<keyword evidence="3" id="KW-1185">Reference proteome</keyword>
<evidence type="ECO:0000256" key="1">
    <source>
        <dbReference type="SAM" id="SignalP"/>
    </source>
</evidence>
<dbReference type="Pfam" id="PF13306">
    <property type="entry name" value="LRR_5"/>
    <property type="match status" value="3"/>
</dbReference>
<keyword evidence="1" id="KW-0732">Signal</keyword>
<dbReference type="Gene3D" id="3.80.10.10">
    <property type="entry name" value="Ribonuclease Inhibitor"/>
    <property type="match status" value="3"/>
</dbReference>
<dbReference type="RefSeq" id="WP_262434763.1">
    <property type="nucleotide sequence ID" value="NZ_JACRTF010000001.1"/>
</dbReference>
<evidence type="ECO:0000313" key="2">
    <source>
        <dbReference type="EMBL" id="MBC8593650.1"/>
    </source>
</evidence>
<sequence>MKKTLLFMLLPLLCILLQAQETVVIDGVTFSVDRKTLIDYPEDKVDEEYVVPEGTEVIARVAFSNQNLHKITLPLSLREVGCQAMSYCSQLTTVMWGIFPQRVSESLFDGSPIQKFQTQDTSPNCIAIDGILFSPDKKTLLLYPSAKSNKQYIVPEGIETILAGAFYCAQVHEFVLPSTLKEIGNYAFKGCAAGSVVWKRFPEKRGHGIFDDTHINTFDVAGDDCNCISCEGVLYSKNKKRLLLVPTNYYMAYEYGGVPEGVEIIGYKAFESTNYIFDLPLPSSLKCIEDSAFYVASKVPTKASFEDFEEFGDYRHLYTIYCKAPIPPTIIGDPFIRVRQMKLEVPEESFDLYCKAPVWKDFRTINGVRASIVTMDNEKTTVSWTNQTIHIKGEKTISEVKLYSPGGVLIGSKTISRPSDSFNVDQTTEKILIVEIIYGDMTKELLKLHKNR</sequence>
<reference evidence="2" key="1">
    <citation type="submission" date="2020-08" db="EMBL/GenBank/DDBJ databases">
        <title>Genome public.</title>
        <authorList>
            <person name="Liu C."/>
            <person name="Sun Q."/>
        </authorList>
    </citation>
    <scope>NUCLEOTIDE SEQUENCE</scope>
    <source>
        <strain evidence="2">N12</strain>
    </source>
</reference>
<name>A0A926F891_9BACT</name>
<accession>A0A926F891</accession>
<organism evidence="2 3">
    <name type="scientific">Jilunia laotingensis</name>
    <dbReference type="NCBI Taxonomy" id="2763675"/>
    <lineage>
        <taxon>Bacteria</taxon>
        <taxon>Pseudomonadati</taxon>
        <taxon>Bacteroidota</taxon>
        <taxon>Bacteroidia</taxon>
        <taxon>Bacteroidales</taxon>
        <taxon>Bacteroidaceae</taxon>
        <taxon>Jilunia</taxon>
    </lineage>
</organism>
<gene>
    <name evidence="2" type="ORF">H8744_10425</name>
</gene>
<dbReference type="InterPro" id="IPR032675">
    <property type="entry name" value="LRR_dom_sf"/>
</dbReference>
<evidence type="ECO:0000313" key="3">
    <source>
        <dbReference type="Proteomes" id="UP000651085"/>
    </source>
</evidence>
<dbReference type="InterPro" id="IPR026906">
    <property type="entry name" value="LRR_5"/>
</dbReference>